<dbReference type="EMBL" id="BAABFT010000014">
    <property type="protein sequence ID" value="GAA4334685.1"/>
    <property type="molecule type" value="Genomic_DNA"/>
</dbReference>
<evidence type="ECO:0000256" key="1">
    <source>
        <dbReference type="ARBA" id="ARBA00004383"/>
    </source>
</evidence>
<dbReference type="PANTHER" id="PTHR33446">
    <property type="entry name" value="PROTEIN TONB-RELATED"/>
    <property type="match status" value="1"/>
</dbReference>
<evidence type="ECO:0000256" key="2">
    <source>
        <dbReference type="ARBA" id="ARBA00006555"/>
    </source>
</evidence>
<evidence type="ECO:0000256" key="10">
    <source>
        <dbReference type="SAM" id="Phobius"/>
    </source>
</evidence>
<evidence type="ECO:0000256" key="8">
    <source>
        <dbReference type="ARBA" id="ARBA00022989"/>
    </source>
</evidence>
<dbReference type="Pfam" id="PF05569">
    <property type="entry name" value="Peptidase_M56"/>
    <property type="match status" value="1"/>
</dbReference>
<protein>
    <recommendedName>
        <fullName evidence="11">TonB C-terminal domain-containing protein</fullName>
    </recommendedName>
</protein>
<feature type="transmembrane region" description="Helical" evidence="10">
    <location>
        <begin position="252"/>
        <end position="273"/>
    </location>
</feature>
<dbReference type="SUPFAM" id="SSF74653">
    <property type="entry name" value="TolA/TonB C-terminal domain"/>
    <property type="match status" value="1"/>
</dbReference>
<keyword evidence="5" id="KW-0997">Cell inner membrane</keyword>
<keyword evidence="4" id="KW-1003">Cell membrane</keyword>
<dbReference type="Proteomes" id="UP001500582">
    <property type="component" value="Unassembled WGS sequence"/>
</dbReference>
<keyword evidence="9 10" id="KW-0472">Membrane</keyword>
<reference evidence="13" key="1">
    <citation type="journal article" date="2019" name="Int. J. Syst. Evol. Microbiol.">
        <title>The Global Catalogue of Microorganisms (GCM) 10K type strain sequencing project: providing services to taxonomists for standard genome sequencing and annotation.</title>
        <authorList>
            <consortium name="The Broad Institute Genomics Platform"/>
            <consortium name="The Broad Institute Genome Sequencing Center for Infectious Disease"/>
            <person name="Wu L."/>
            <person name="Ma J."/>
        </authorList>
    </citation>
    <scope>NUCLEOTIDE SEQUENCE [LARGE SCALE GENOMIC DNA]</scope>
    <source>
        <strain evidence="13">JCM 17705</strain>
    </source>
</reference>
<evidence type="ECO:0000256" key="6">
    <source>
        <dbReference type="ARBA" id="ARBA00022692"/>
    </source>
</evidence>
<feature type="transmembrane region" description="Helical" evidence="10">
    <location>
        <begin position="92"/>
        <end position="110"/>
    </location>
</feature>
<comment type="subcellular location">
    <subcellularLocation>
        <location evidence="1">Cell inner membrane</location>
        <topology evidence="1">Single-pass membrane protein</topology>
        <orientation evidence="1">Periplasmic side</orientation>
    </subcellularLocation>
</comment>
<dbReference type="InterPro" id="IPR051045">
    <property type="entry name" value="TonB-dependent_transducer"/>
</dbReference>
<evidence type="ECO:0000313" key="13">
    <source>
        <dbReference type="Proteomes" id="UP001500582"/>
    </source>
</evidence>
<name>A0ABP8H629_9SPHI</name>
<organism evidence="12 13">
    <name type="scientific">Mucilaginibacter gynuensis</name>
    <dbReference type="NCBI Taxonomy" id="1302236"/>
    <lineage>
        <taxon>Bacteria</taxon>
        <taxon>Pseudomonadati</taxon>
        <taxon>Bacteroidota</taxon>
        <taxon>Sphingobacteriia</taxon>
        <taxon>Sphingobacteriales</taxon>
        <taxon>Sphingobacteriaceae</taxon>
        <taxon>Mucilaginibacter</taxon>
    </lineage>
</organism>
<evidence type="ECO:0000256" key="5">
    <source>
        <dbReference type="ARBA" id="ARBA00022519"/>
    </source>
</evidence>
<sequence length="571" mass="63953">MTWWQYLLLANLYLVLFYGFYALLLRKETFFQLNRIYLVAAALLSFLIPAIQADWVKNLFITRQVKYVIYNSPVFTIKAPQVPDTQLMIGDVLGMLYGAGVVFLIIRLAWQLIKLNRIIKQPEAATSYSFFNKIKLSETVHHDDAEAITSHEEVHAKQWHSVDVLLIELIMIFNWFNPVVYLYRSAIKHIHEFIADSRVIATGIDKAGYAMLLLKQTFNNPSHTLVNPFFNHSLLKQRIMMLQKNRSQRIKLIKYGLSAPLFALMLVLSSATVNESKAVETINKTAEQVFATPATPVVISRIRSVNNDVAKAVLKEIDNARENAVMPATVMEKAIVSERQMQTVDTVPDRKSEIFTQVEEPPHFPGGMEKLYQFLGKVVNYPKAAVEKNIQGKVIVSFIVEDDGQITHIKSLRAPSPLLAAEAVRAMSLSPKWSPGVQNDHTVRVQYTMPINFTLTDADGGKKVNKTTKKAVVIDPKKIKGKVSGIVVVGYPATPDSLSKSLSNVVVRGYKTDGTKATLDDVTITLNGKEITKKEMDALDPKTIASIDITKDAEKKTGEKGYSTIAITTKK</sequence>
<evidence type="ECO:0000256" key="3">
    <source>
        <dbReference type="ARBA" id="ARBA00022448"/>
    </source>
</evidence>
<comment type="caution">
    <text evidence="12">The sequence shown here is derived from an EMBL/GenBank/DDBJ whole genome shotgun (WGS) entry which is preliminary data.</text>
</comment>
<gene>
    <name evidence="12" type="ORF">GCM10023149_42200</name>
</gene>
<feature type="domain" description="TonB C-terminal" evidence="11">
    <location>
        <begin position="366"/>
        <end position="462"/>
    </location>
</feature>
<dbReference type="NCBIfam" id="TIGR01352">
    <property type="entry name" value="tonB_Cterm"/>
    <property type="match status" value="1"/>
</dbReference>
<dbReference type="InterPro" id="IPR006260">
    <property type="entry name" value="TonB/TolA_C"/>
</dbReference>
<feature type="transmembrane region" description="Helical" evidence="10">
    <location>
        <begin position="36"/>
        <end position="53"/>
    </location>
</feature>
<dbReference type="InterPro" id="IPR008756">
    <property type="entry name" value="Peptidase_M56"/>
</dbReference>
<dbReference type="CDD" id="cd07341">
    <property type="entry name" value="M56_BlaR1_MecR1_like"/>
    <property type="match status" value="1"/>
</dbReference>
<dbReference type="RefSeq" id="WP_345213164.1">
    <property type="nucleotide sequence ID" value="NZ_BAABFT010000014.1"/>
</dbReference>
<keyword evidence="6 10" id="KW-0812">Transmembrane</keyword>
<comment type="similarity">
    <text evidence="2">Belongs to the TonB family.</text>
</comment>
<feature type="transmembrane region" description="Helical" evidence="10">
    <location>
        <begin position="6"/>
        <end position="24"/>
    </location>
</feature>
<evidence type="ECO:0000259" key="11">
    <source>
        <dbReference type="PROSITE" id="PS52015"/>
    </source>
</evidence>
<dbReference type="Gene3D" id="3.30.1150.10">
    <property type="match status" value="1"/>
</dbReference>
<dbReference type="InterPro" id="IPR037682">
    <property type="entry name" value="TonB_C"/>
</dbReference>
<evidence type="ECO:0000256" key="9">
    <source>
        <dbReference type="ARBA" id="ARBA00023136"/>
    </source>
</evidence>
<dbReference type="Pfam" id="PF03544">
    <property type="entry name" value="TonB_C"/>
    <property type="match status" value="1"/>
</dbReference>
<keyword evidence="8 10" id="KW-1133">Transmembrane helix</keyword>
<dbReference type="PANTHER" id="PTHR33446:SF2">
    <property type="entry name" value="PROTEIN TONB"/>
    <property type="match status" value="1"/>
</dbReference>
<proteinExistence type="inferred from homology"/>
<accession>A0ABP8H629</accession>
<evidence type="ECO:0000256" key="7">
    <source>
        <dbReference type="ARBA" id="ARBA00022927"/>
    </source>
</evidence>
<dbReference type="PROSITE" id="PS52015">
    <property type="entry name" value="TONB_CTD"/>
    <property type="match status" value="1"/>
</dbReference>
<evidence type="ECO:0000313" key="12">
    <source>
        <dbReference type="EMBL" id="GAA4334685.1"/>
    </source>
</evidence>
<keyword evidence="3" id="KW-0813">Transport</keyword>
<keyword evidence="13" id="KW-1185">Reference proteome</keyword>
<evidence type="ECO:0000256" key="4">
    <source>
        <dbReference type="ARBA" id="ARBA00022475"/>
    </source>
</evidence>
<keyword evidence="7" id="KW-0653">Protein transport</keyword>